<name>A0ABX8WE16_9HYPH</name>
<keyword evidence="2" id="KW-1185">Reference proteome</keyword>
<evidence type="ECO:0008006" key="3">
    <source>
        <dbReference type="Google" id="ProtNLM"/>
    </source>
</evidence>
<dbReference type="Proteomes" id="UP000825799">
    <property type="component" value="Chromosome"/>
</dbReference>
<dbReference type="RefSeq" id="WP_220304172.1">
    <property type="nucleotide sequence ID" value="NZ_CP080590.1"/>
</dbReference>
<gene>
    <name evidence="1" type="ORF">K1X15_13670</name>
</gene>
<organism evidence="1 2">
    <name type="scientific">Devosia salina</name>
    <dbReference type="NCBI Taxonomy" id="2860336"/>
    <lineage>
        <taxon>Bacteria</taxon>
        <taxon>Pseudomonadati</taxon>
        <taxon>Pseudomonadota</taxon>
        <taxon>Alphaproteobacteria</taxon>
        <taxon>Hyphomicrobiales</taxon>
        <taxon>Devosiaceae</taxon>
        <taxon>Devosia</taxon>
    </lineage>
</organism>
<protein>
    <recommendedName>
        <fullName evidence="3">XRE family transcriptional regulator</fullName>
    </recommendedName>
</protein>
<reference evidence="1 2" key="1">
    <citation type="submission" date="2021-08" db="EMBL/GenBank/DDBJ databases">
        <title>Devosia salina sp. nov., isolated from the South China Sea sediment.</title>
        <authorList>
            <person name="Zhou Z."/>
        </authorList>
    </citation>
    <scope>NUCLEOTIDE SEQUENCE [LARGE SCALE GENOMIC DNA]</scope>
    <source>
        <strain evidence="1 2">SCS-3</strain>
    </source>
</reference>
<proteinExistence type="predicted"/>
<accession>A0ABX8WE16</accession>
<evidence type="ECO:0000313" key="1">
    <source>
        <dbReference type="EMBL" id="QYO75677.1"/>
    </source>
</evidence>
<evidence type="ECO:0000313" key="2">
    <source>
        <dbReference type="Proteomes" id="UP000825799"/>
    </source>
</evidence>
<dbReference type="EMBL" id="CP080590">
    <property type="protein sequence ID" value="QYO75677.1"/>
    <property type="molecule type" value="Genomic_DNA"/>
</dbReference>
<sequence length="145" mass="17045">MKYDEEEQATRRQQLLEIMQLLYGENGRSELARDLRMSHSLISQMLRGEKPVSNKFLVRLMSEIDQILYAQAVELYHARELVLELGRSVVPSFDLPFIQSNETHDALLRQVERESAAFEADKPDQDDELLAEVERHQQRRSFKTR</sequence>